<dbReference type="SUPFAM" id="SSF53254">
    <property type="entry name" value="Phosphoglycerate mutase-like"/>
    <property type="match status" value="1"/>
</dbReference>
<name>A0A3E2GS37_SCYLI</name>
<feature type="chain" id="PRO_5017700923" evidence="2">
    <location>
        <begin position="22"/>
        <end position="550"/>
    </location>
</feature>
<dbReference type="EC" id="3.1.3.41" evidence="3"/>
<dbReference type="STRING" id="5539.A0A3E2GS37"/>
<proteinExistence type="predicted"/>
<protein>
    <submittedName>
        <fullName evidence="3">4-nitrophenylphosphatase/Acid phosphatase</fullName>
        <ecNumber evidence="3">3.1.3.2</ecNumber>
        <ecNumber evidence="3">3.1.3.41</ecNumber>
    </submittedName>
</protein>
<reference evidence="3 4" key="1">
    <citation type="submission" date="2018-05" db="EMBL/GenBank/DDBJ databases">
        <title>Draft genome sequence of Scytalidium lignicola DSM 105466, a ubiquitous saprotrophic fungus.</title>
        <authorList>
            <person name="Buettner E."/>
            <person name="Gebauer A.M."/>
            <person name="Hofrichter M."/>
            <person name="Liers C."/>
            <person name="Kellner H."/>
        </authorList>
    </citation>
    <scope>NUCLEOTIDE SEQUENCE [LARGE SCALE GENOMIC DNA]</scope>
    <source>
        <strain evidence="3 4">DSM 105466</strain>
    </source>
</reference>
<evidence type="ECO:0000313" key="3">
    <source>
        <dbReference type="EMBL" id="RFU23886.1"/>
    </source>
</evidence>
<keyword evidence="2" id="KW-0732">Signal</keyword>
<evidence type="ECO:0000256" key="1">
    <source>
        <dbReference type="ARBA" id="ARBA00022801"/>
    </source>
</evidence>
<dbReference type="Proteomes" id="UP000258309">
    <property type="component" value="Unassembled WGS sequence"/>
</dbReference>
<accession>A0A3E2GS37</accession>
<dbReference type="Gene3D" id="3.40.50.1240">
    <property type="entry name" value="Phosphoglycerate mutase-like"/>
    <property type="match status" value="1"/>
</dbReference>
<dbReference type="EC" id="3.1.3.2" evidence="3"/>
<organism evidence="3 4">
    <name type="scientific">Scytalidium lignicola</name>
    <name type="common">Hyphomycete</name>
    <dbReference type="NCBI Taxonomy" id="5539"/>
    <lineage>
        <taxon>Eukaryota</taxon>
        <taxon>Fungi</taxon>
        <taxon>Dikarya</taxon>
        <taxon>Ascomycota</taxon>
        <taxon>Pezizomycotina</taxon>
        <taxon>Leotiomycetes</taxon>
        <taxon>Leotiomycetes incertae sedis</taxon>
        <taxon>Scytalidium</taxon>
    </lineage>
</organism>
<feature type="non-terminal residue" evidence="3">
    <location>
        <position position="1"/>
    </location>
</feature>
<dbReference type="InterPro" id="IPR029033">
    <property type="entry name" value="His_PPase_superfam"/>
</dbReference>
<dbReference type="PANTHER" id="PTHR20963:SF43">
    <property type="entry name" value="PUTATIVE (AFU_ORTHOLOGUE AFUA_7G01240)-RELATED"/>
    <property type="match status" value="1"/>
</dbReference>
<feature type="non-terminal residue" evidence="3">
    <location>
        <position position="550"/>
    </location>
</feature>
<evidence type="ECO:0000313" key="4">
    <source>
        <dbReference type="Proteomes" id="UP000258309"/>
    </source>
</evidence>
<dbReference type="GO" id="GO:0003993">
    <property type="term" value="F:acid phosphatase activity"/>
    <property type="evidence" value="ECO:0007669"/>
    <property type="project" value="UniProtKB-EC"/>
</dbReference>
<dbReference type="PANTHER" id="PTHR20963">
    <property type="entry name" value="MULTIPLE INOSITOL POLYPHOSPHATE PHOSPHATASE-RELATED"/>
    <property type="match status" value="1"/>
</dbReference>
<gene>
    <name evidence="3" type="ORF">B7463_g12455</name>
</gene>
<dbReference type="OMA" id="FYGDYGF"/>
<evidence type="ECO:0000256" key="2">
    <source>
        <dbReference type="SAM" id="SignalP"/>
    </source>
</evidence>
<sequence>MRFSVLSAVAALASLSHAAYSDPVDLLTDINQIQRYWGQISPYHDNPDDRFGVEYVGLPSGCQIESVHTLQRHAQRFQTSANDDGELDQFFAQKLANYTSGMSTNKTGLFTGPLRFLNTYSYMLQDTGLLTGIGSLTEFQSGVSFWNRYGRTIFNASVAQLQYNASFPNGTARPPISLRTTSQSRIYNSMLGWALGFFGTSFQPVPDDTLANFTSPFNVIVIPEGGTENNTLASYDSCANDIVPDIGTIGDMDLFTYIPKYLGAATARLQRYAPEGFKFTTNDTYAMQSICAYEQAYIGQSEFCTFFTADEWAGFENTLDMEYYYDYSYGNPTGRAQGIGYVEELIARLTHEYIDSSDSAVNSTYDDNPTTFPLGQPFYADFSHDDILVSVLTALSMDYFRDPPSLSQFPPNPNRHFILSDLTPFGARLITEVIGCSVPDPAPAKASRVQYTPTAYGYDPKNATSKFIRMRLNNGILPLNSIRGGACGNTTSGRVDGLCALPNFLESQATASALSNYGFACFGNYTLTNGTSGADYDGTVFANSSSIKLQ</sequence>
<dbReference type="Pfam" id="PF00328">
    <property type="entry name" value="His_Phos_2"/>
    <property type="match status" value="1"/>
</dbReference>
<dbReference type="InterPro" id="IPR000560">
    <property type="entry name" value="His_Pase_clade-2"/>
</dbReference>
<dbReference type="CDD" id="cd07061">
    <property type="entry name" value="HP_HAP_like"/>
    <property type="match status" value="1"/>
</dbReference>
<dbReference type="EMBL" id="NCSJ02000571">
    <property type="protein sequence ID" value="RFU23886.1"/>
    <property type="molecule type" value="Genomic_DNA"/>
</dbReference>
<comment type="caution">
    <text evidence="3">The sequence shown here is derived from an EMBL/GenBank/DDBJ whole genome shotgun (WGS) entry which is preliminary data.</text>
</comment>
<keyword evidence="1 3" id="KW-0378">Hydrolase</keyword>
<dbReference type="OrthoDB" id="6509975at2759"/>
<dbReference type="AlphaFoldDB" id="A0A3E2GS37"/>
<keyword evidence="4" id="KW-1185">Reference proteome</keyword>
<feature type="signal peptide" evidence="2">
    <location>
        <begin position="1"/>
        <end position="21"/>
    </location>
</feature>